<name>A0AC58UI51_TOBAC</name>
<reference evidence="2" key="2">
    <citation type="submission" date="2025-08" db="UniProtKB">
        <authorList>
            <consortium name="RefSeq"/>
        </authorList>
    </citation>
    <scope>IDENTIFICATION</scope>
    <source>
        <tissue evidence="2">Leaf</tissue>
    </source>
</reference>
<dbReference type="RefSeq" id="XP_075109170.1">
    <property type="nucleotide sequence ID" value="XM_075253069.1"/>
</dbReference>
<reference evidence="1" key="1">
    <citation type="journal article" date="2014" name="Nat. Commun.">
        <title>The tobacco genome sequence and its comparison with those of tomato and potato.</title>
        <authorList>
            <person name="Sierro N."/>
            <person name="Battey J.N."/>
            <person name="Ouadi S."/>
            <person name="Bakaher N."/>
            <person name="Bovet L."/>
            <person name="Willig A."/>
            <person name="Goepfert S."/>
            <person name="Peitsch M.C."/>
            <person name="Ivanov N.V."/>
        </authorList>
    </citation>
    <scope>NUCLEOTIDE SEQUENCE [LARGE SCALE GENOMIC DNA]</scope>
</reference>
<gene>
    <name evidence="2" type="primary">LOC107797485</name>
</gene>
<evidence type="ECO:0000313" key="2">
    <source>
        <dbReference type="RefSeq" id="XP_075109170.1"/>
    </source>
</evidence>
<dbReference type="Proteomes" id="UP000790787">
    <property type="component" value="Chromosome 5"/>
</dbReference>
<keyword evidence="1" id="KW-1185">Reference proteome</keyword>
<protein>
    <submittedName>
        <fullName evidence="2">Uncharacterized protein LOC107797485</fullName>
    </submittedName>
</protein>
<organism evidence="1 2">
    <name type="scientific">Nicotiana tabacum</name>
    <name type="common">Common tobacco</name>
    <dbReference type="NCBI Taxonomy" id="4097"/>
    <lineage>
        <taxon>Eukaryota</taxon>
        <taxon>Viridiplantae</taxon>
        <taxon>Streptophyta</taxon>
        <taxon>Embryophyta</taxon>
        <taxon>Tracheophyta</taxon>
        <taxon>Spermatophyta</taxon>
        <taxon>Magnoliopsida</taxon>
        <taxon>eudicotyledons</taxon>
        <taxon>Gunneridae</taxon>
        <taxon>Pentapetalae</taxon>
        <taxon>asterids</taxon>
        <taxon>lamiids</taxon>
        <taxon>Solanales</taxon>
        <taxon>Solanaceae</taxon>
        <taxon>Nicotianoideae</taxon>
        <taxon>Nicotianeae</taxon>
        <taxon>Nicotiana</taxon>
    </lineage>
</organism>
<sequence length="397" mass="46089">MKRYYPTTSKIPKSSSTSQDLSNLEEIANESKQHQQSERVNLGSLEVDPGERLAIRKYHPNDRDAIRRTYLQRGAFQPREHKFPQRNFYGKLRRFNPQWFSEYDWSEYSVTKNAAFCFFCYLSQDECINQGGGDSRKKSEDLMRQKQSIQSVLAKQSYQQKLEYRIRLQVVVDVIRYFLHQGLSFRGHREDELSLNRGNCIELLRWYTKRCDHVADAFKKAPKNNQLTSPYIQKDIITACKIETVKCIIEDLNNDHFSILIDESRYVSCKEQMAIVLQYVDRRGSVMERFIGIVHVRETTALCLKNGIVGLLAQHSLSPSSICGQCYNGASNMQGDINGLKILMQKESKGAHSIHYFAHQLQLTLVAVSKRCDKDFLWIPIINRKRKLPKNGALENM</sequence>
<evidence type="ECO:0000313" key="1">
    <source>
        <dbReference type="Proteomes" id="UP000790787"/>
    </source>
</evidence>
<accession>A0AC58UI51</accession>
<proteinExistence type="predicted"/>